<dbReference type="SUPFAM" id="SSF47661">
    <property type="entry name" value="t-snare proteins"/>
    <property type="match status" value="1"/>
</dbReference>
<evidence type="ECO:0000256" key="6">
    <source>
        <dbReference type="ARBA" id="ARBA00022989"/>
    </source>
</evidence>
<dbReference type="CDD" id="cd15848">
    <property type="entry name" value="SNARE_syntaxin1-like"/>
    <property type="match status" value="1"/>
</dbReference>
<evidence type="ECO:0000313" key="13">
    <source>
        <dbReference type="EMBL" id="GMR62380.1"/>
    </source>
</evidence>
<evidence type="ECO:0000256" key="3">
    <source>
        <dbReference type="ARBA" id="ARBA00022448"/>
    </source>
</evidence>
<dbReference type="InterPro" id="IPR010989">
    <property type="entry name" value="SNARE"/>
</dbReference>
<evidence type="ECO:0000256" key="5">
    <source>
        <dbReference type="ARBA" id="ARBA00022775"/>
    </source>
</evidence>
<dbReference type="PANTHER" id="PTHR19957:SF307">
    <property type="entry name" value="PROTEIN SSO1-RELATED"/>
    <property type="match status" value="1"/>
</dbReference>
<comment type="caution">
    <text evidence="13">The sequence shown here is derived from an EMBL/GenBank/DDBJ whole genome shotgun (WGS) entry which is preliminary data.</text>
</comment>
<dbReference type="InterPro" id="IPR000727">
    <property type="entry name" value="T_SNARE_dom"/>
</dbReference>
<keyword evidence="4 11" id="KW-0812">Transmembrane</keyword>
<feature type="region of interest" description="Disordered" evidence="10">
    <location>
        <begin position="1"/>
        <end position="32"/>
    </location>
</feature>
<dbReference type="GO" id="GO:0006886">
    <property type="term" value="P:intracellular protein transport"/>
    <property type="evidence" value="ECO:0007669"/>
    <property type="project" value="InterPro"/>
</dbReference>
<reference evidence="14" key="1">
    <citation type="submission" date="2022-10" db="EMBL/GenBank/DDBJ databases">
        <title>Genome assembly of Pristionchus species.</title>
        <authorList>
            <person name="Yoshida K."/>
            <person name="Sommer R.J."/>
        </authorList>
    </citation>
    <scope>NUCLEOTIDE SEQUENCE [LARGE SCALE GENOMIC DNA]</scope>
    <source>
        <strain evidence="14">RS5460</strain>
    </source>
</reference>
<dbReference type="PANTHER" id="PTHR19957">
    <property type="entry name" value="SYNTAXIN"/>
    <property type="match status" value="1"/>
</dbReference>
<dbReference type="Gene3D" id="1.20.5.110">
    <property type="match status" value="1"/>
</dbReference>
<evidence type="ECO:0000256" key="7">
    <source>
        <dbReference type="ARBA" id="ARBA00023136"/>
    </source>
</evidence>
<dbReference type="Pfam" id="PF00804">
    <property type="entry name" value="Syntaxin"/>
    <property type="match status" value="1"/>
</dbReference>
<evidence type="ECO:0000313" key="14">
    <source>
        <dbReference type="Proteomes" id="UP001328107"/>
    </source>
</evidence>
<feature type="domain" description="T-SNARE coiled-coil homology" evidence="12">
    <location>
        <begin position="204"/>
        <end position="266"/>
    </location>
</feature>
<protein>
    <recommendedName>
        <fullName evidence="12">t-SNARE coiled-coil homology domain-containing protein</fullName>
    </recommendedName>
</protein>
<dbReference type="Gene3D" id="1.20.58.70">
    <property type="match status" value="1"/>
</dbReference>
<keyword evidence="3" id="KW-0813">Transport</keyword>
<dbReference type="EMBL" id="BTRK01000006">
    <property type="protein sequence ID" value="GMR62380.1"/>
    <property type="molecule type" value="Genomic_DNA"/>
</dbReference>
<evidence type="ECO:0000256" key="10">
    <source>
        <dbReference type="SAM" id="MobiDB-lite"/>
    </source>
</evidence>
<dbReference type="InterPro" id="IPR006011">
    <property type="entry name" value="Syntaxin_N"/>
</dbReference>
<sequence>MVKDRMGELAMVRQSRGRGKSADSDDECDPEKQKMLTAETWVGIEQFHEQVERFKADMERVEKEVDEIRVLHGRILSQPPTPALTNEMNRKSDDVQRTLRALKDEVIELDKEVKRRKGQEATAMNRMYCEQVKGLTKSLVRVTERFNIEQMDYREKSRRACIQYMRVRNMDLPDDVIDEAIQDGTLSEKLKGVILAVDEKKALLDDVKLRTDDILHLEKSMRELSEMFHDLHLLVVSQGELLENIERNVANSVEYSEKARGDIVAAQKLKRRAQIMKICMIIGIIVAVIILFMVGKMLFCFYLPFLCG</sequence>
<organism evidence="13 14">
    <name type="scientific">Pristionchus mayeri</name>
    <dbReference type="NCBI Taxonomy" id="1317129"/>
    <lineage>
        <taxon>Eukaryota</taxon>
        <taxon>Metazoa</taxon>
        <taxon>Ecdysozoa</taxon>
        <taxon>Nematoda</taxon>
        <taxon>Chromadorea</taxon>
        <taxon>Rhabditida</taxon>
        <taxon>Rhabditina</taxon>
        <taxon>Diplogasteromorpha</taxon>
        <taxon>Diplogasteroidea</taxon>
        <taxon>Neodiplogasteridae</taxon>
        <taxon>Pristionchus</taxon>
    </lineage>
</organism>
<keyword evidence="7 11" id="KW-0472">Membrane</keyword>
<proteinExistence type="inferred from homology"/>
<keyword evidence="5" id="KW-0532">Neurotransmitter transport</keyword>
<dbReference type="GO" id="GO:0031629">
    <property type="term" value="P:synaptic vesicle fusion to presynaptic active zone membrane"/>
    <property type="evidence" value="ECO:0007669"/>
    <property type="project" value="TreeGrafter"/>
</dbReference>
<dbReference type="SMART" id="SM00503">
    <property type="entry name" value="SynN"/>
    <property type="match status" value="1"/>
</dbReference>
<evidence type="ECO:0000256" key="9">
    <source>
        <dbReference type="SAM" id="Coils"/>
    </source>
</evidence>
<evidence type="ECO:0000256" key="1">
    <source>
        <dbReference type="ARBA" id="ARBA00004211"/>
    </source>
</evidence>
<evidence type="ECO:0000259" key="12">
    <source>
        <dbReference type="PROSITE" id="PS50192"/>
    </source>
</evidence>
<dbReference type="GO" id="GO:0048787">
    <property type="term" value="C:presynaptic active zone membrane"/>
    <property type="evidence" value="ECO:0007669"/>
    <property type="project" value="TreeGrafter"/>
</dbReference>
<gene>
    <name evidence="13" type="ORF">PMAYCL1PPCAC_32575</name>
</gene>
<dbReference type="PROSITE" id="PS00914">
    <property type="entry name" value="SYNTAXIN"/>
    <property type="match status" value="1"/>
</dbReference>
<comment type="similarity">
    <text evidence="2 8">Belongs to the syntaxin family.</text>
</comment>
<dbReference type="GO" id="GO:0000149">
    <property type="term" value="F:SNARE binding"/>
    <property type="evidence" value="ECO:0007669"/>
    <property type="project" value="TreeGrafter"/>
</dbReference>
<feature type="coiled-coil region" evidence="9">
    <location>
        <begin position="44"/>
        <end position="119"/>
    </location>
</feature>
<dbReference type="GO" id="GO:0031201">
    <property type="term" value="C:SNARE complex"/>
    <property type="evidence" value="ECO:0007669"/>
    <property type="project" value="TreeGrafter"/>
</dbReference>
<dbReference type="InterPro" id="IPR045242">
    <property type="entry name" value="Syntaxin"/>
</dbReference>
<evidence type="ECO:0000256" key="11">
    <source>
        <dbReference type="SAM" id="Phobius"/>
    </source>
</evidence>
<dbReference type="InterPro" id="IPR006012">
    <property type="entry name" value="Syntaxin/epimorphin_CS"/>
</dbReference>
<name>A0AAN5DHL1_9BILA</name>
<dbReference type="PROSITE" id="PS50192">
    <property type="entry name" value="T_SNARE"/>
    <property type="match status" value="1"/>
</dbReference>
<keyword evidence="6 11" id="KW-1133">Transmembrane helix</keyword>
<dbReference type="GO" id="GO:0008021">
    <property type="term" value="C:synaptic vesicle"/>
    <property type="evidence" value="ECO:0007669"/>
    <property type="project" value="TreeGrafter"/>
</dbReference>
<dbReference type="GO" id="GO:0005484">
    <property type="term" value="F:SNAP receptor activity"/>
    <property type="evidence" value="ECO:0007669"/>
    <property type="project" value="InterPro"/>
</dbReference>
<feature type="transmembrane region" description="Helical" evidence="11">
    <location>
        <begin position="278"/>
        <end position="305"/>
    </location>
</feature>
<evidence type="ECO:0000256" key="2">
    <source>
        <dbReference type="ARBA" id="ARBA00009063"/>
    </source>
</evidence>
<dbReference type="SMART" id="SM00397">
    <property type="entry name" value="t_SNARE"/>
    <property type="match status" value="1"/>
</dbReference>
<keyword evidence="9" id="KW-0175">Coiled coil</keyword>
<accession>A0AAN5DHL1</accession>
<dbReference type="Proteomes" id="UP001328107">
    <property type="component" value="Unassembled WGS sequence"/>
</dbReference>
<dbReference type="AlphaFoldDB" id="A0AAN5DHL1"/>
<evidence type="ECO:0000256" key="4">
    <source>
        <dbReference type="ARBA" id="ARBA00022692"/>
    </source>
</evidence>
<dbReference type="GO" id="GO:0048278">
    <property type="term" value="P:vesicle docking"/>
    <property type="evidence" value="ECO:0007669"/>
    <property type="project" value="TreeGrafter"/>
</dbReference>
<comment type="subcellular location">
    <subcellularLocation>
        <location evidence="1">Membrane</location>
        <topology evidence="1">Single-pass type IV membrane protein</topology>
    </subcellularLocation>
</comment>
<keyword evidence="14" id="KW-1185">Reference proteome</keyword>
<evidence type="ECO:0000256" key="8">
    <source>
        <dbReference type="RuleBase" id="RU003858"/>
    </source>
</evidence>